<evidence type="ECO:0000313" key="15">
    <source>
        <dbReference type="Proteomes" id="UP000054262"/>
    </source>
</evidence>
<dbReference type="InterPro" id="IPR036621">
    <property type="entry name" value="Anticodon-bd_dom_sf"/>
</dbReference>
<dbReference type="PANTHER" id="PTHR42753">
    <property type="entry name" value="MITOCHONDRIAL RIBOSOME PROTEIN L39/PROLYL-TRNA LIGASE FAMILY MEMBER"/>
    <property type="match status" value="1"/>
</dbReference>
<dbReference type="InterPro" id="IPR002316">
    <property type="entry name" value="Pro-tRNA-ligase_IIa"/>
</dbReference>
<dbReference type="InterPro" id="IPR045864">
    <property type="entry name" value="aa-tRNA-synth_II/BPL/LPL"/>
</dbReference>
<evidence type="ECO:0000256" key="1">
    <source>
        <dbReference type="ARBA" id="ARBA00004496"/>
    </source>
</evidence>
<dbReference type="InterPro" id="IPR044140">
    <property type="entry name" value="ProRS_anticodon_short"/>
</dbReference>
<dbReference type="SUPFAM" id="SSF52954">
    <property type="entry name" value="Class II aaRS ABD-related"/>
    <property type="match status" value="1"/>
</dbReference>
<dbReference type="PROSITE" id="PS50862">
    <property type="entry name" value="AA_TRNA_LIGASE_II"/>
    <property type="match status" value="1"/>
</dbReference>
<dbReference type="InterPro" id="IPR004154">
    <property type="entry name" value="Anticodon-bd"/>
</dbReference>
<evidence type="ECO:0000256" key="9">
    <source>
        <dbReference type="ARBA" id="ARBA00022917"/>
    </source>
</evidence>
<dbReference type="InterPro" id="IPR004500">
    <property type="entry name" value="Pro-tRNA-synth_IIa_bac-type"/>
</dbReference>
<dbReference type="GO" id="GO:0005829">
    <property type="term" value="C:cytosol"/>
    <property type="evidence" value="ECO:0007669"/>
    <property type="project" value="TreeGrafter"/>
</dbReference>
<evidence type="ECO:0000256" key="8">
    <source>
        <dbReference type="ARBA" id="ARBA00022840"/>
    </source>
</evidence>
<keyword evidence="9" id="KW-0648">Protein biosynthesis</keyword>
<evidence type="ECO:0000256" key="2">
    <source>
        <dbReference type="ARBA" id="ARBA00011738"/>
    </source>
</evidence>
<dbReference type="Proteomes" id="UP000054262">
    <property type="component" value="Unassembled WGS sequence"/>
</dbReference>
<keyword evidence="5" id="KW-0963">Cytoplasm</keyword>
<comment type="caution">
    <text evidence="14">The sequence shown here is derived from an EMBL/GenBank/DDBJ whole genome shotgun (WGS) entry which is preliminary data.</text>
</comment>
<proteinExistence type="predicted"/>
<keyword evidence="15" id="KW-1185">Reference proteome</keyword>
<keyword evidence="7" id="KW-0547">Nucleotide-binding</keyword>
<comment type="catalytic activity">
    <reaction evidence="11">
        <text>tRNA(Pro) + L-proline + ATP = L-prolyl-tRNA(Pro) + AMP + diphosphate</text>
        <dbReference type="Rhea" id="RHEA:14305"/>
        <dbReference type="Rhea" id="RHEA-COMP:9700"/>
        <dbReference type="Rhea" id="RHEA-COMP:9702"/>
        <dbReference type="ChEBI" id="CHEBI:30616"/>
        <dbReference type="ChEBI" id="CHEBI:33019"/>
        <dbReference type="ChEBI" id="CHEBI:60039"/>
        <dbReference type="ChEBI" id="CHEBI:78442"/>
        <dbReference type="ChEBI" id="CHEBI:78532"/>
        <dbReference type="ChEBI" id="CHEBI:456215"/>
        <dbReference type="EC" id="6.1.1.15"/>
    </reaction>
</comment>
<dbReference type="InterPro" id="IPR006195">
    <property type="entry name" value="aa-tRNA-synth_II"/>
</dbReference>
<dbReference type="EC" id="6.1.1.15" evidence="3 12"/>
<dbReference type="InterPro" id="IPR050062">
    <property type="entry name" value="Pro-tRNA_synthetase"/>
</dbReference>
<dbReference type="OrthoDB" id="9809052at2"/>
<dbReference type="GO" id="GO:0006433">
    <property type="term" value="P:prolyl-tRNA aminoacylation"/>
    <property type="evidence" value="ECO:0007669"/>
    <property type="project" value="UniProtKB-UniRule"/>
</dbReference>
<dbReference type="CDD" id="cd00861">
    <property type="entry name" value="ProRS_anticodon_short"/>
    <property type="match status" value="1"/>
</dbReference>
<name>A0P813_9PROT</name>
<dbReference type="InterPro" id="IPR002314">
    <property type="entry name" value="aa-tRNA-synt_IIb"/>
</dbReference>
<evidence type="ECO:0000256" key="5">
    <source>
        <dbReference type="ARBA" id="ARBA00022490"/>
    </source>
</evidence>
<dbReference type="CDD" id="cd00779">
    <property type="entry name" value="ProRS_core_prok"/>
    <property type="match status" value="1"/>
</dbReference>
<sequence length="411" mass="46647">MKASKFYISTFKEAPAEAELTSHKLMIRAGLIKKLGSGLYTWMPMGLRVLKKIENTIREEMQQAGAVELLMPAIQPAELWEETGRWELFGPQMLKISDRHDRPFCFGPTHEEVITDLVRNELNSYKQLPMNFYQIQMKFRDEIRPRFGVMRAREFLMKDAYSFHADIESLKHTYDLMFKAYNAIFTKLGLIFRAVQADNGAIGGDGSHEFHVLADSGEDEIVYDEHSDFAANIEVAKDHPDKRNLKTCRGIEVGHIFQLGTKYSEAMKATFINQSGKPSPMIMGCYGIGVSRIIAAAIEQNHDDKGIIFPESMAPFEVIITPIGYDKSSSVKEGVDDLYQLLIAEGYDVLLDDRGLRPGIMFSEAELIGIPHRITVSETTLKENKYEYKNRSKTDAEMIASNDLIRHLKSV</sequence>
<accession>A0P813</accession>
<feature type="domain" description="Aminoacyl-transfer RNA synthetases class-II family profile" evidence="13">
    <location>
        <begin position="33"/>
        <end position="310"/>
    </location>
</feature>
<dbReference type="GO" id="GO:0005524">
    <property type="term" value="F:ATP binding"/>
    <property type="evidence" value="ECO:0007669"/>
    <property type="project" value="UniProtKB-KW"/>
</dbReference>
<dbReference type="InterPro" id="IPR033730">
    <property type="entry name" value="ProRS_core_prok"/>
</dbReference>
<comment type="subunit">
    <text evidence="2">Homodimer.</text>
</comment>
<evidence type="ECO:0000256" key="4">
    <source>
        <dbReference type="ARBA" id="ARBA00019110"/>
    </source>
</evidence>
<evidence type="ECO:0000256" key="7">
    <source>
        <dbReference type="ARBA" id="ARBA00022741"/>
    </source>
</evidence>
<dbReference type="FunFam" id="3.30.930.10:FF:000012">
    <property type="entry name" value="Proline--tRNA ligase"/>
    <property type="match status" value="1"/>
</dbReference>
<dbReference type="Pfam" id="PF03129">
    <property type="entry name" value="HGTP_anticodon"/>
    <property type="match status" value="1"/>
</dbReference>
<dbReference type="GO" id="GO:0004827">
    <property type="term" value="F:proline-tRNA ligase activity"/>
    <property type="evidence" value="ECO:0007669"/>
    <property type="project" value="UniProtKB-UniRule"/>
</dbReference>
<dbReference type="AlphaFoldDB" id="A0P813"/>
<dbReference type="SUPFAM" id="SSF55681">
    <property type="entry name" value="Class II aaRS and biotin synthetases"/>
    <property type="match status" value="1"/>
</dbReference>
<dbReference type="EMBL" id="AAUX01000001">
    <property type="protein sequence ID" value="EAV47673.1"/>
    <property type="molecule type" value="Genomic_DNA"/>
</dbReference>
<reference evidence="14 15" key="1">
    <citation type="submission" date="2006-11" db="EMBL/GenBank/DDBJ databases">
        <authorList>
            <person name="Giovannoni S."/>
            <person name="Vergin K."/>
            <person name="Ferriera S."/>
            <person name="Johnson J."/>
            <person name="Kravitz S."/>
            <person name="Beeson K."/>
            <person name="Sutton G."/>
            <person name="Rogers Y.-H."/>
            <person name="Friedman R."/>
            <person name="Frazier M."/>
            <person name="Venter J.C."/>
        </authorList>
    </citation>
    <scope>NUCLEOTIDE SEQUENCE [LARGE SCALE GENOMIC DNA]</scope>
    <source>
        <strain evidence="14 15">HTCC2181</strain>
    </source>
</reference>
<dbReference type="Gene3D" id="3.40.50.800">
    <property type="entry name" value="Anticodon-binding domain"/>
    <property type="match status" value="1"/>
</dbReference>
<evidence type="ECO:0000259" key="13">
    <source>
        <dbReference type="PROSITE" id="PS50862"/>
    </source>
</evidence>
<keyword evidence="10 14" id="KW-0030">Aminoacyl-tRNA synthetase</keyword>
<evidence type="ECO:0000313" key="14">
    <source>
        <dbReference type="EMBL" id="EAV47673.1"/>
    </source>
</evidence>
<keyword evidence="8" id="KW-0067">ATP-binding</keyword>
<protein>
    <recommendedName>
        <fullName evidence="4 12">Proline--tRNA ligase</fullName>
        <ecNumber evidence="3 12">6.1.1.15</ecNumber>
    </recommendedName>
</protein>
<evidence type="ECO:0000256" key="3">
    <source>
        <dbReference type="ARBA" id="ARBA00012831"/>
    </source>
</evidence>
<dbReference type="NCBIfam" id="TIGR00409">
    <property type="entry name" value="proS_fam_II"/>
    <property type="match status" value="1"/>
</dbReference>
<evidence type="ECO:0000256" key="6">
    <source>
        <dbReference type="ARBA" id="ARBA00022598"/>
    </source>
</evidence>
<evidence type="ECO:0000256" key="10">
    <source>
        <dbReference type="ARBA" id="ARBA00023146"/>
    </source>
</evidence>
<keyword evidence="6" id="KW-0436">Ligase</keyword>
<dbReference type="Gene3D" id="3.30.930.10">
    <property type="entry name" value="Bira Bifunctional Protein, Domain 2"/>
    <property type="match status" value="1"/>
</dbReference>
<evidence type="ECO:0000256" key="11">
    <source>
        <dbReference type="ARBA" id="ARBA00047671"/>
    </source>
</evidence>
<dbReference type="PANTHER" id="PTHR42753:SF2">
    <property type="entry name" value="PROLINE--TRNA LIGASE"/>
    <property type="match status" value="1"/>
</dbReference>
<dbReference type="Pfam" id="PF00587">
    <property type="entry name" value="tRNA-synt_2b"/>
    <property type="match status" value="1"/>
</dbReference>
<organism evidence="14 15">
    <name type="scientific">Methylophilales bacterium HTCC2181</name>
    <dbReference type="NCBI Taxonomy" id="383631"/>
    <lineage>
        <taxon>Bacteria</taxon>
        <taxon>Pseudomonadati</taxon>
        <taxon>Pseudomonadota</taxon>
        <taxon>Betaproteobacteria</taxon>
        <taxon>Nitrosomonadales</taxon>
        <taxon>OM43 clade</taxon>
    </lineage>
</organism>
<dbReference type="PRINTS" id="PR01046">
    <property type="entry name" value="TRNASYNTHPRO"/>
</dbReference>
<comment type="subcellular location">
    <subcellularLocation>
        <location evidence="1">Cytoplasm</location>
    </subcellularLocation>
</comment>
<evidence type="ECO:0000256" key="12">
    <source>
        <dbReference type="NCBIfam" id="TIGR00409"/>
    </source>
</evidence>
<gene>
    <name evidence="14" type="ORF">MB2181_06330</name>
</gene>